<dbReference type="CDD" id="cd23934">
    <property type="entry name" value="AGPR_1_C"/>
    <property type="match status" value="1"/>
</dbReference>
<protein>
    <recommendedName>
        <fullName evidence="7">N-acetyl-gamma-glutamyl-phosphate reductase</fullName>
        <shortName evidence="7">AGPR</shortName>
        <ecNumber evidence="7">1.2.1.38</ecNumber>
    </recommendedName>
    <alternativeName>
        <fullName evidence="7">N-acetyl-glutamate semialdehyde dehydrogenase</fullName>
        <shortName evidence="7">NAGSA dehydrogenase</shortName>
    </alternativeName>
</protein>
<dbReference type="SMART" id="SM00859">
    <property type="entry name" value="Semialdhyde_dh"/>
    <property type="match status" value="1"/>
</dbReference>
<sequence>MRVAIVGATGYGGVELIRLLRQHRQVTEISVFSSSQAEESLTLTYPHLQDVYKGVLQTIDTKVLASAYDVVFLSAPPGVAATLASGLLEGSAAIVDLSGDFRIKEARIYEEWYGQKAAPADLRKQAVYGLSEWNDEEIRTAKLIANPGCYPTAILLGLAPAVKQGAVNMNSLIIDAKTGTTGAGKNPSAVTHFSEMNESMKIYKVNEHKHTPEIEQLLAEWNKGAGPVTFTPHLVPMSRGIMATMYVESTGGLSHDDWLQLYKDAYESHPFVRVRKNGFPATKEVSGSNYCDIYLDYDARTNRVTIVSVIDNLVKGAAGQAIQNANIMNGYKVTEGLDFIPVYP</sequence>
<dbReference type="SUPFAM" id="SSF51735">
    <property type="entry name" value="NAD(P)-binding Rossmann-fold domains"/>
    <property type="match status" value="1"/>
</dbReference>
<comment type="caution">
    <text evidence="10">The sequence shown here is derived from an EMBL/GenBank/DDBJ whole genome shotgun (WGS) entry which is preliminary data.</text>
</comment>
<keyword evidence="11" id="KW-1185">Reference proteome</keyword>
<dbReference type="InterPro" id="IPR058924">
    <property type="entry name" value="AGPR_dimerisation_dom"/>
</dbReference>
<evidence type="ECO:0000256" key="3">
    <source>
        <dbReference type="ARBA" id="ARBA00022605"/>
    </source>
</evidence>
<evidence type="ECO:0000256" key="6">
    <source>
        <dbReference type="ARBA" id="ARBA00050557"/>
    </source>
</evidence>
<dbReference type="GO" id="GO:0003942">
    <property type="term" value="F:N-acetyl-gamma-glutamyl-phosphate reductase activity"/>
    <property type="evidence" value="ECO:0007669"/>
    <property type="project" value="UniProtKB-UniRule"/>
</dbReference>
<dbReference type="GO" id="GO:0005737">
    <property type="term" value="C:cytoplasm"/>
    <property type="evidence" value="ECO:0007669"/>
    <property type="project" value="UniProtKB-SubCell"/>
</dbReference>
<dbReference type="EMBL" id="JACHHJ010000001">
    <property type="protein sequence ID" value="MBB6448453.1"/>
    <property type="molecule type" value="Genomic_DNA"/>
</dbReference>
<dbReference type="EC" id="1.2.1.38" evidence="7"/>
<keyword evidence="7" id="KW-0963">Cytoplasm</keyword>
<evidence type="ECO:0000256" key="4">
    <source>
        <dbReference type="ARBA" id="ARBA00022857"/>
    </source>
</evidence>
<feature type="domain" description="Semialdehyde dehydrogenase NAD-binding" evidence="9">
    <location>
        <begin position="2"/>
        <end position="141"/>
    </location>
</feature>
<comment type="similarity">
    <text evidence="7">Belongs to the NAGSA dehydrogenase family. Type 1 subfamily.</text>
</comment>
<dbReference type="SUPFAM" id="SSF55347">
    <property type="entry name" value="Glyceraldehyde-3-phosphate dehydrogenase-like, C-terminal domain"/>
    <property type="match status" value="1"/>
</dbReference>
<dbReference type="FunFam" id="3.30.360.10:FF:000014">
    <property type="entry name" value="N-acetyl-gamma-glutamyl-phosphate reductase"/>
    <property type="match status" value="1"/>
</dbReference>
<dbReference type="HAMAP" id="MF_00150">
    <property type="entry name" value="ArgC_type1"/>
    <property type="match status" value="1"/>
</dbReference>
<dbReference type="Pfam" id="PF01118">
    <property type="entry name" value="Semialdhyde_dh"/>
    <property type="match status" value="1"/>
</dbReference>
<dbReference type="RefSeq" id="WP_184402444.1">
    <property type="nucleotide sequence ID" value="NZ_JACHHJ010000001.1"/>
</dbReference>
<dbReference type="GO" id="GO:0070401">
    <property type="term" value="F:NADP+ binding"/>
    <property type="evidence" value="ECO:0007669"/>
    <property type="project" value="InterPro"/>
</dbReference>
<dbReference type="InterPro" id="IPR000534">
    <property type="entry name" value="Semialdehyde_DH_NAD-bd"/>
</dbReference>
<dbReference type="UniPathway" id="UPA00068">
    <property type="reaction ID" value="UER00108"/>
</dbReference>
<evidence type="ECO:0000256" key="1">
    <source>
        <dbReference type="ARBA" id="ARBA00004862"/>
    </source>
</evidence>
<dbReference type="InterPro" id="IPR000706">
    <property type="entry name" value="AGPR_type-1"/>
</dbReference>
<dbReference type="Gene3D" id="3.40.50.720">
    <property type="entry name" value="NAD(P)-binding Rossmann-like Domain"/>
    <property type="match status" value="1"/>
</dbReference>
<comment type="catalytic activity">
    <reaction evidence="6 7">
        <text>N-acetyl-L-glutamate 5-semialdehyde + phosphate + NADP(+) = N-acetyl-L-glutamyl 5-phosphate + NADPH + H(+)</text>
        <dbReference type="Rhea" id="RHEA:21588"/>
        <dbReference type="ChEBI" id="CHEBI:15378"/>
        <dbReference type="ChEBI" id="CHEBI:29123"/>
        <dbReference type="ChEBI" id="CHEBI:43474"/>
        <dbReference type="ChEBI" id="CHEBI:57783"/>
        <dbReference type="ChEBI" id="CHEBI:57936"/>
        <dbReference type="ChEBI" id="CHEBI:58349"/>
        <dbReference type="EC" id="1.2.1.38"/>
    </reaction>
</comment>
<evidence type="ECO:0000256" key="5">
    <source>
        <dbReference type="ARBA" id="ARBA00023002"/>
    </source>
</evidence>
<dbReference type="InterPro" id="IPR050085">
    <property type="entry name" value="AGPR"/>
</dbReference>
<accession>A0A841PW15</accession>
<name>A0A841PW15_9BACL</name>
<dbReference type="PANTHER" id="PTHR32338:SF10">
    <property type="entry name" value="N-ACETYL-GAMMA-GLUTAMYL-PHOSPHATE REDUCTASE, CHLOROPLASTIC-RELATED"/>
    <property type="match status" value="1"/>
</dbReference>
<keyword evidence="2 7" id="KW-0055">Arginine biosynthesis</keyword>
<comment type="pathway">
    <text evidence="1 7">Amino-acid biosynthesis; L-arginine biosynthesis; N(2)-acetyl-L-ornithine from L-glutamate: step 3/4.</text>
</comment>
<reference evidence="10 11" key="1">
    <citation type="submission" date="2020-08" db="EMBL/GenBank/DDBJ databases">
        <title>Genomic Encyclopedia of Type Strains, Phase IV (KMG-IV): sequencing the most valuable type-strain genomes for metagenomic binning, comparative biology and taxonomic classification.</title>
        <authorList>
            <person name="Goeker M."/>
        </authorList>
    </citation>
    <scope>NUCLEOTIDE SEQUENCE [LARGE SCALE GENOMIC DNA]</scope>
    <source>
        <strain evidence="10 11">DSM 21769</strain>
    </source>
</reference>
<dbReference type="NCBIfam" id="TIGR01850">
    <property type="entry name" value="argC"/>
    <property type="match status" value="1"/>
</dbReference>
<dbReference type="GO" id="GO:0006526">
    <property type="term" value="P:L-arginine biosynthetic process"/>
    <property type="evidence" value="ECO:0007669"/>
    <property type="project" value="UniProtKB-UniRule"/>
</dbReference>
<keyword evidence="3 7" id="KW-0028">Amino-acid biosynthesis</keyword>
<dbReference type="InterPro" id="IPR036291">
    <property type="entry name" value="NAD(P)-bd_dom_sf"/>
</dbReference>
<dbReference type="GO" id="GO:0051287">
    <property type="term" value="F:NAD binding"/>
    <property type="evidence" value="ECO:0007669"/>
    <property type="project" value="InterPro"/>
</dbReference>
<feature type="active site" evidence="7 8">
    <location>
        <position position="149"/>
    </location>
</feature>
<dbReference type="PROSITE" id="PS01224">
    <property type="entry name" value="ARGC"/>
    <property type="match status" value="1"/>
</dbReference>
<evidence type="ECO:0000259" key="9">
    <source>
        <dbReference type="SMART" id="SM00859"/>
    </source>
</evidence>
<evidence type="ECO:0000256" key="8">
    <source>
        <dbReference type="PROSITE-ProRule" id="PRU10010"/>
    </source>
</evidence>
<evidence type="ECO:0000313" key="10">
    <source>
        <dbReference type="EMBL" id="MBB6448453.1"/>
    </source>
</evidence>
<dbReference type="Pfam" id="PF22698">
    <property type="entry name" value="Semialdhyde_dhC_1"/>
    <property type="match status" value="1"/>
</dbReference>
<dbReference type="Gene3D" id="3.30.360.10">
    <property type="entry name" value="Dihydrodipicolinate Reductase, domain 2"/>
    <property type="match status" value="1"/>
</dbReference>
<organism evidence="10 11">
    <name type="scientific">Geomicrobium halophilum</name>
    <dbReference type="NCBI Taxonomy" id="549000"/>
    <lineage>
        <taxon>Bacteria</taxon>
        <taxon>Bacillati</taxon>
        <taxon>Bacillota</taxon>
        <taxon>Bacilli</taxon>
        <taxon>Bacillales</taxon>
        <taxon>Geomicrobium</taxon>
    </lineage>
</organism>
<keyword evidence="4 7" id="KW-0521">NADP</keyword>
<keyword evidence="5 7" id="KW-0560">Oxidoreductase</keyword>
<dbReference type="AlphaFoldDB" id="A0A841PW15"/>
<dbReference type="InterPro" id="IPR023013">
    <property type="entry name" value="AGPR_AS"/>
</dbReference>
<comment type="subcellular location">
    <subcellularLocation>
        <location evidence="7">Cytoplasm</location>
    </subcellularLocation>
</comment>
<evidence type="ECO:0000313" key="11">
    <source>
        <dbReference type="Proteomes" id="UP000568839"/>
    </source>
</evidence>
<dbReference type="Proteomes" id="UP000568839">
    <property type="component" value="Unassembled WGS sequence"/>
</dbReference>
<comment type="function">
    <text evidence="7">Catalyzes the NADPH-dependent reduction of N-acetyl-5-glutamyl phosphate to yield N-acetyl-L-glutamate 5-semialdehyde.</text>
</comment>
<evidence type="ECO:0000256" key="7">
    <source>
        <dbReference type="HAMAP-Rule" id="MF_00150"/>
    </source>
</evidence>
<proteinExistence type="inferred from homology"/>
<evidence type="ECO:0000256" key="2">
    <source>
        <dbReference type="ARBA" id="ARBA00022571"/>
    </source>
</evidence>
<gene>
    <name evidence="7" type="primary">argC</name>
    <name evidence="10" type="ORF">HNR44_000402</name>
</gene>
<dbReference type="PANTHER" id="PTHR32338">
    <property type="entry name" value="N-ACETYL-GAMMA-GLUTAMYL-PHOSPHATE REDUCTASE, CHLOROPLASTIC-RELATED-RELATED"/>
    <property type="match status" value="1"/>
</dbReference>
<dbReference type="CDD" id="cd17895">
    <property type="entry name" value="AGPR_1_N"/>
    <property type="match status" value="1"/>
</dbReference>